<dbReference type="AlphaFoldDB" id="A0A1E5XJX3"/>
<dbReference type="GO" id="GO:0071555">
    <property type="term" value="P:cell wall organization"/>
    <property type="evidence" value="ECO:0007669"/>
    <property type="project" value="UniProtKB-KW"/>
</dbReference>
<keyword evidence="6" id="KW-0961">Cell wall biogenesis/degradation</keyword>
<dbReference type="GO" id="GO:0016755">
    <property type="term" value="F:aminoacyltransferase activity"/>
    <property type="evidence" value="ECO:0007669"/>
    <property type="project" value="InterPro"/>
</dbReference>
<proteinExistence type="inferred from homology"/>
<dbReference type="PROSITE" id="PS51191">
    <property type="entry name" value="FEMABX"/>
    <property type="match status" value="1"/>
</dbReference>
<sequence>MTYDVLSAVTKVSPAKTGDAREVITVQLVADKARWDSLIASCPDPHLPQGFAYGEGKAAKGWAIKRVVFLNAGRPVAIATVLELRRFGLRLVNRVNRGPLFLAATPDAAEIVGVYAALRRHWGRIWTAPLLIAPALRFGPHSDQLLRRAGYRLRHRRSWQSGRIDLTVGEEALWAGLASSFRNRVRNAEKAGAELRISGDDATYEWMLARHAENMAERGFAAAGPELLRALRQTAPEDVSVFQLLHQGAPVAGMSVVRFGTHAEYHIGWFGPEGRKLNAGNFLMWQVLREMHRRGVRTFDVGGLKPGDGYTRFKQTMKPVEYQLAGEWMSF</sequence>
<dbReference type="OrthoDB" id="341858at2"/>
<dbReference type="InterPro" id="IPR016181">
    <property type="entry name" value="Acyl_CoA_acyltransferase"/>
</dbReference>
<keyword evidence="2" id="KW-0808">Transferase</keyword>
<name>A0A1E5XJX3_9HYPH</name>
<evidence type="ECO:0000313" key="9">
    <source>
        <dbReference type="Proteomes" id="UP000095463"/>
    </source>
</evidence>
<feature type="domain" description="BioF2-like acetyltransferase" evidence="7">
    <location>
        <begin position="180"/>
        <end position="314"/>
    </location>
</feature>
<comment type="caution">
    <text evidence="8">The sequence shown here is derived from an EMBL/GenBank/DDBJ whole genome shotgun (WGS) entry which is preliminary data.</text>
</comment>
<dbReference type="Gene3D" id="3.40.630.30">
    <property type="match status" value="2"/>
</dbReference>
<keyword evidence="5" id="KW-0012">Acyltransferase</keyword>
<dbReference type="InterPro" id="IPR038740">
    <property type="entry name" value="BioF2-like_GNAT_dom"/>
</dbReference>
<organism evidence="8 9">
    <name type="scientific">Devosia insulae DS-56</name>
    <dbReference type="NCBI Taxonomy" id="1116389"/>
    <lineage>
        <taxon>Bacteria</taxon>
        <taxon>Pseudomonadati</taxon>
        <taxon>Pseudomonadota</taxon>
        <taxon>Alphaproteobacteria</taxon>
        <taxon>Hyphomicrobiales</taxon>
        <taxon>Devosiaceae</taxon>
        <taxon>Devosia</taxon>
    </lineage>
</organism>
<evidence type="ECO:0000313" key="8">
    <source>
        <dbReference type="EMBL" id="OEO28892.1"/>
    </source>
</evidence>
<dbReference type="PANTHER" id="PTHR36174:SF1">
    <property type="entry name" value="LIPID II:GLYCINE GLYCYLTRANSFERASE"/>
    <property type="match status" value="1"/>
</dbReference>
<dbReference type="InterPro" id="IPR050644">
    <property type="entry name" value="PG_Glycine_Bridge_Synth"/>
</dbReference>
<evidence type="ECO:0000256" key="5">
    <source>
        <dbReference type="ARBA" id="ARBA00023315"/>
    </source>
</evidence>
<accession>A0A1E5XJX3</accession>
<gene>
    <name evidence="8" type="ORF">VW23_028085</name>
</gene>
<evidence type="ECO:0000256" key="6">
    <source>
        <dbReference type="ARBA" id="ARBA00023316"/>
    </source>
</evidence>
<evidence type="ECO:0000256" key="3">
    <source>
        <dbReference type="ARBA" id="ARBA00022960"/>
    </source>
</evidence>
<keyword evidence="4" id="KW-0573">Peptidoglycan synthesis</keyword>
<dbReference type="GO" id="GO:0009252">
    <property type="term" value="P:peptidoglycan biosynthetic process"/>
    <property type="evidence" value="ECO:0007669"/>
    <property type="project" value="UniProtKB-KW"/>
</dbReference>
<protein>
    <recommendedName>
        <fullName evidence="7">BioF2-like acetyltransferase domain-containing protein</fullName>
    </recommendedName>
</protein>
<dbReference type="InterPro" id="IPR003447">
    <property type="entry name" value="FEMABX"/>
</dbReference>
<evidence type="ECO:0000256" key="4">
    <source>
        <dbReference type="ARBA" id="ARBA00022984"/>
    </source>
</evidence>
<dbReference type="PANTHER" id="PTHR36174">
    <property type="entry name" value="LIPID II:GLYCINE GLYCYLTRANSFERASE"/>
    <property type="match status" value="1"/>
</dbReference>
<dbReference type="Proteomes" id="UP000095463">
    <property type="component" value="Unassembled WGS sequence"/>
</dbReference>
<evidence type="ECO:0000256" key="1">
    <source>
        <dbReference type="ARBA" id="ARBA00009943"/>
    </source>
</evidence>
<keyword evidence="3" id="KW-0133">Cell shape</keyword>
<dbReference type="Pfam" id="PF13480">
    <property type="entry name" value="Acetyltransf_6"/>
    <property type="match status" value="1"/>
</dbReference>
<comment type="similarity">
    <text evidence="1">Belongs to the FemABX family.</text>
</comment>
<evidence type="ECO:0000259" key="7">
    <source>
        <dbReference type="Pfam" id="PF13480"/>
    </source>
</evidence>
<reference evidence="8 9" key="1">
    <citation type="journal article" date="2015" name="Genome Announc.">
        <title>Genome Assemblies of Three Soil-Associated Devosia species: D. insulae, D. limi, and D. soli.</title>
        <authorList>
            <person name="Hassan Y.I."/>
            <person name="Lepp D."/>
            <person name="Zhou T."/>
        </authorList>
    </citation>
    <scope>NUCLEOTIDE SEQUENCE [LARGE SCALE GENOMIC DNA]</scope>
    <source>
        <strain evidence="8 9">DS-56</strain>
    </source>
</reference>
<dbReference type="EMBL" id="LAJE02000347">
    <property type="protein sequence ID" value="OEO28892.1"/>
    <property type="molecule type" value="Genomic_DNA"/>
</dbReference>
<dbReference type="SUPFAM" id="SSF55729">
    <property type="entry name" value="Acyl-CoA N-acyltransferases (Nat)"/>
    <property type="match status" value="2"/>
</dbReference>
<evidence type="ECO:0000256" key="2">
    <source>
        <dbReference type="ARBA" id="ARBA00022679"/>
    </source>
</evidence>
<dbReference type="RefSeq" id="WP_069911828.1">
    <property type="nucleotide sequence ID" value="NZ_LAJE02000347.1"/>
</dbReference>
<dbReference type="GO" id="GO:0008360">
    <property type="term" value="P:regulation of cell shape"/>
    <property type="evidence" value="ECO:0007669"/>
    <property type="project" value="UniProtKB-KW"/>
</dbReference>
<keyword evidence="9" id="KW-1185">Reference proteome</keyword>